<comment type="caution">
    <text evidence="1">The sequence shown here is derived from an EMBL/GenBank/DDBJ whole genome shotgun (WGS) entry which is preliminary data.</text>
</comment>
<evidence type="ECO:0000313" key="2">
    <source>
        <dbReference type="Proteomes" id="UP001604277"/>
    </source>
</evidence>
<organism evidence="1 2">
    <name type="scientific">Forsythia ovata</name>
    <dbReference type="NCBI Taxonomy" id="205694"/>
    <lineage>
        <taxon>Eukaryota</taxon>
        <taxon>Viridiplantae</taxon>
        <taxon>Streptophyta</taxon>
        <taxon>Embryophyta</taxon>
        <taxon>Tracheophyta</taxon>
        <taxon>Spermatophyta</taxon>
        <taxon>Magnoliopsida</taxon>
        <taxon>eudicotyledons</taxon>
        <taxon>Gunneridae</taxon>
        <taxon>Pentapetalae</taxon>
        <taxon>asterids</taxon>
        <taxon>lamiids</taxon>
        <taxon>Lamiales</taxon>
        <taxon>Oleaceae</taxon>
        <taxon>Forsythieae</taxon>
        <taxon>Forsythia</taxon>
    </lineage>
</organism>
<name>A0ABD1WVU5_9LAMI</name>
<dbReference type="Proteomes" id="UP001604277">
    <property type="component" value="Unassembled WGS sequence"/>
</dbReference>
<proteinExistence type="predicted"/>
<sequence>MEKWTFSRVKASDRYGSLRHCLTRFAHRFEYVMYVIPAARQNGTAAFDAVFSLLLYLTNLNSRSWCSGNGGKSNEFPVMKSINKKRQEEVQLKENQGRKKLKN</sequence>
<accession>A0ABD1WVU5</accession>
<gene>
    <name evidence="1" type="ORF">Fot_07446</name>
</gene>
<dbReference type="EMBL" id="JBFOLJ010000002">
    <property type="protein sequence ID" value="KAL2553827.1"/>
    <property type="molecule type" value="Genomic_DNA"/>
</dbReference>
<protein>
    <submittedName>
        <fullName evidence="1">Uncharacterized protein</fullName>
    </submittedName>
</protein>
<evidence type="ECO:0000313" key="1">
    <source>
        <dbReference type="EMBL" id="KAL2553827.1"/>
    </source>
</evidence>
<dbReference type="AlphaFoldDB" id="A0ABD1WVU5"/>
<reference evidence="2" key="1">
    <citation type="submission" date="2024-07" db="EMBL/GenBank/DDBJ databases">
        <title>Two chromosome-level genome assemblies of Korean endemic species Abeliophyllum distichum and Forsythia ovata (Oleaceae).</title>
        <authorList>
            <person name="Jang H."/>
        </authorList>
    </citation>
    <scope>NUCLEOTIDE SEQUENCE [LARGE SCALE GENOMIC DNA]</scope>
</reference>
<keyword evidence="2" id="KW-1185">Reference proteome</keyword>